<proteinExistence type="predicted"/>
<dbReference type="Proteomes" id="UP001596058">
    <property type="component" value="Unassembled WGS sequence"/>
</dbReference>
<reference evidence="2" key="1">
    <citation type="journal article" date="2019" name="Int. J. Syst. Evol. Microbiol.">
        <title>The Global Catalogue of Microorganisms (GCM) 10K type strain sequencing project: providing services to taxonomists for standard genome sequencing and annotation.</title>
        <authorList>
            <consortium name="The Broad Institute Genomics Platform"/>
            <consortium name="The Broad Institute Genome Sequencing Center for Infectious Disease"/>
            <person name="Wu L."/>
            <person name="Ma J."/>
        </authorList>
    </citation>
    <scope>NUCLEOTIDE SEQUENCE [LARGE SCALE GENOMIC DNA]</scope>
    <source>
        <strain evidence="2">CCUG 53903</strain>
    </source>
</reference>
<protein>
    <submittedName>
        <fullName evidence="1">Uncharacterized protein</fullName>
    </submittedName>
</protein>
<dbReference type="EMBL" id="JBHSPA010000023">
    <property type="protein sequence ID" value="MFC5825940.1"/>
    <property type="molecule type" value="Genomic_DNA"/>
</dbReference>
<gene>
    <name evidence="1" type="ORF">ACFPZ3_18915</name>
</gene>
<sequence length="60" mass="6696">MRETIAELVSLGVPGHFMESAVEDERGWRFLWAAEDVLAVKRGVVGSWWQDWTGSSATST</sequence>
<name>A0ABW1CMR0_9ACTN</name>
<keyword evidence="2" id="KW-1185">Reference proteome</keyword>
<dbReference type="RefSeq" id="WP_379515451.1">
    <property type="nucleotide sequence ID" value="NZ_JBHSPA010000023.1"/>
</dbReference>
<comment type="caution">
    <text evidence="1">The sequence shown here is derived from an EMBL/GenBank/DDBJ whole genome shotgun (WGS) entry which is preliminary data.</text>
</comment>
<accession>A0ABW1CMR0</accession>
<evidence type="ECO:0000313" key="1">
    <source>
        <dbReference type="EMBL" id="MFC5825940.1"/>
    </source>
</evidence>
<evidence type="ECO:0000313" key="2">
    <source>
        <dbReference type="Proteomes" id="UP001596058"/>
    </source>
</evidence>
<organism evidence="1 2">
    <name type="scientific">Nonomuraea insulae</name>
    <dbReference type="NCBI Taxonomy" id="1616787"/>
    <lineage>
        <taxon>Bacteria</taxon>
        <taxon>Bacillati</taxon>
        <taxon>Actinomycetota</taxon>
        <taxon>Actinomycetes</taxon>
        <taxon>Streptosporangiales</taxon>
        <taxon>Streptosporangiaceae</taxon>
        <taxon>Nonomuraea</taxon>
    </lineage>
</organism>